<accession>A0A5B7H6Q6</accession>
<sequence>MFGRELRLPVDLATGRPPDVYLPTVDSVFAAALQERLAEAHREVRGKLRMASRAMKELYDRRMRDARYTEGNRVCGCTTPTQACTLAEAAEPLGRALYRRGCALGGHVQDQERSQAGVAMEDVPKKVEEAVDGDAGGSQLLVETAARPVRYRRPLVYLKDFELS</sequence>
<protein>
    <submittedName>
        <fullName evidence="1">Uncharacterized protein</fullName>
    </submittedName>
</protein>
<reference evidence="1 2" key="1">
    <citation type="submission" date="2019-05" db="EMBL/GenBank/DDBJ databases">
        <title>Another draft genome of Portunus trituberculatus and its Hox gene families provides insights of decapod evolution.</title>
        <authorList>
            <person name="Jeong J.-H."/>
            <person name="Song I."/>
            <person name="Kim S."/>
            <person name="Choi T."/>
            <person name="Kim D."/>
            <person name="Ryu S."/>
            <person name="Kim W."/>
        </authorList>
    </citation>
    <scope>NUCLEOTIDE SEQUENCE [LARGE SCALE GENOMIC DNA]</scope>
    <source>
        <tissue evidence="1">Muscle</tissue>
    </source>
</reference>
<proteinExistence type="predicted"/>
<evidence type="ECO:0000313" key="1">
    <source>
        <dbReference type="EMBL" id="MPC65793.1"/>
    </source>
</evidence>
<dbReference type="OrthoDB" id="6374606at2759"/>
<keyword evidence="2" id="KW-1185">Reference proteome</keyword>
<dbReference type="EMBL" id="VSRR010023846">
    <property type="protein sequence ID" value="MPC65793.1"/>
    <property type="molecule type" value="Genomic_DNA"/>
</dbReference>
<gene>
    <name evidence="1" type="ORF">E2C01_059929</name>
</gene>
<organism evidence="1 2">
    <name type="scientific">Portunus trituberculatus</name>
    <name type="common">Swimming crab</name>
    <name type="synonym">Neptunus trituberculatus</name>
    <dbReference type="NCBI Taxonomy" id="210409"/>
    <lineage>
        <taxon>Eukaryota</taxon>
        <taxon>Metazoa</taxon>
        <taxon>Ecdysozoa</taxon>
        <taxon>Arthropoda</taxon>
        <taxon>Crustacea</taxon>
        <taxon>Multicrustacea</taxon>
        <taxon>Malacostraca</taxon>
        <taxon>Eumalacostraca</taxon>
        <taxon>Eucarida</taxon>
        <taxon>Decapoda</taxon>
        <taxon>Pleocyemata</taxon>
        <taxon>Brachyura</taxon>
        <taxon>Eubrachyura</taxon>
        <taxon>Portunoidea</taxon>
        <taxon>Portunidae</taxon>
        <taxon>Portuninae</taxon>
        <taxon>Portunus</taxon>
    </lineage>
</organism>
<dbReference type="AlphaFoldDB" id="A0A5B7H6Q6"/>
<evidence type="ECO:0000313" key="2">
    <source>
        <dbReference type="Proteomes" id="UP000324222"/>
    </source>
</evidence>
<dbReference type="Proteomes" id="UP000324222">
    <property type="component" value="Unassembled WGS sequence"/>
</dbReference>
<comment type="caution">
    <text evidence="1">The sequence shown here is derived from an EMBL/GenBank/DDBJ whole genome shotgun (WGS) entry which is preliminary data.</text>
</comment>
<name>A0A5B7H6Q6_PORTR</name>